<evidence type="ECO:0000256" key="6">
    <source>
        <dbReference type="ARBA" id="ARBA00047334"/>
    </source>
</evidence>
<reference evidence="13 14" key="1">
    <citation type="submission" date="2023-07" db="EMBL/GenBank/DDBJ databases">
        <title>Genomic Encyclopedia of Type Strains, Phase IV (KMG-IV): sequencing the most valuable type-strain genomes for metagenomic binning, comparative biology and taxonomic classification.</title>
        <authorList>
            <person name="Goeker M."/>
        </authorList>
    </citation>
    <scope>NUCLEOTIDE SEQUENCE [LARGE SCALE GENOMIC DNA]</scope>
    <source>
        <strain evidence="13 14">B6-8</strain>
    </source>
</reference>
<keyword evidence="14" id="KW-1185">Reference proteome</keyword>
<evidence type="ECO:0000256" key="3">
    <source>
        <dbReference type="ARBA" id="ARBA00022723"/>
    </source>
</evidence>
<evidence type="ECO:0000313" key="14">
    <source>
        <dbReference type="Proteomes" id="UP001241603"/>
    </source>
</evidence>
<dbReference type="Gene3D" id="3.20.20.70">
    <property type="entry name" value="Aldolase class I"/>
    <property type="match status" value="1"/>
</dbReference>
<keyword evidence="4 9" id="KW-0460">Magnesium</keyword>
<evidence type="ECO:0000256" key="1">
    <source>
        <dbReference type="ARBA" id="ARBA00005165"/>
    </source>
</evidence>
<feature type="binding site" evidence="9">
    <location>
        <position position="72"/>
    </location>
    <ligand>
        <name>Mg(2+)</name>
        <dbReference type="ChEBI" id="CHEBI:18420"/>
    </ligand>
</feature>
<evidence type="ECO:0000256" key="10">
    <source>
        <dbReference type="RuleBase" id="RU003826"/>
    </source>
</evidence>
<feature type="domain" description="Thiamine phosphate synthase/TenI" evidence="12">
    <location>
        <begin position="9"/>
        <end position="190"/>
    </location>
</feature>
<sequence length="213" mass="21941">MARPFDLSLYLVTDEGLAGPRGVVETVRAAIEGGVTLVQLRDPHNKTRHLIETATALLQLLKPRGIPLIINDRVDVCLAIDADGVHVGQSDMPASMVRGLIGPDRILGLSVSTFPELEASDVAYADYLGVGPIFATATKPNAAAPIGFDGLAAMVAASPKPVVAIGGVKADHVEPTLGAGADGLAIVSAIMAADDPAAAASSFAERIARYRAE</sequence>
<keyword evidence="2 9" id="KW-0808">Transferase</keyword>
<comment type="cofactor">
    <cofactor evidence="9">
        <name>Mg(2+)</name>
        <dbReference type="ChEBI" id="CHEBI:18420"/>
    </cofactor>
    <text evidence="9">Binds 1 Mg(2+) ion per subunit.</text>
</comment>
<dbReference type="HAMAP" id="MF_00097">
    <property type="entry name" value="TMP_synthase"/>
    <property type="match status" value="1"/>
</dbReference>
<comment type="pathway">
    <text evidence="1 9 11">Cofactor biosynthesis; thiamine diphosphate biosynthesis; thiamine phosphate from 4-amino-2-methyl-5-diphosphomethylpyrimidine and 4-methyl-5-(2-phosphoethyl)-thiazole: step 1/1.</text>
</comment>
<evidence type="ECO:0000256" key="11">
    <source>
        <dbReference type="RuleBase" id="RU004253"/>
    </source>
</evidence>
<feature type="binding site" evidence="9">
    <location>
        <position position="167"/>
    </location>
    <ligand>
        <name>2-[(2R,5Z)-2-carboxy-4-methylthiazol-5(2H)-ylidene]ethyl phosphate</name>
        <dbReference type="ChEBI" id="CHEBI:62899"/>
    </ligand>
</feature>
<dbReference type="RefSeq" id="WP_266348970.1">
    <property type="nucleotide sequence ID" value="NZ_JAPKNG010000003.1"/>
</dbReference>
<name>A0ABU0H6X2_9HYPH</name>
<evidence type="ECO:0000256" key="4">
    <source>
        <dbReference type="ARBA" id="ARBA00022842"/>
    </source>
</evidence>
<organism evidence="13 14">
    <name type="scientific">Kaistia dalseonensis</name>
    <dbReference type="NCBI Taxonomy" id="410840"/>
    <lineage>
        <taxon>Bacteria</taxon>
        <taxon>Pseudomonadati</taxon>
        <taxon>Pseudomonadota</taxon>
        <taxon>Alphaproteobacteria</taxon>
        <taxon>Hyphomicrobiales</taxon>
        <taxon>Kaistiaceae</taxon>
        <taxon>Kaistia</taxon>
    </lineage>
</organism>
<evidence type="ECO:0000256" key="7">
    <source>
        <dbReference type="ARBA" id="ARBA00047851"/>
    </source>
</evidence>
<feature type="binding site" evidence="9">
    <location>
        <position position="71"/>
    </location>
    <ligand>
        <name>4-amino-2-methyl-5-(diphosphooxymethyl)pyrimidine</name>
        <dbReference type="ChEBI" id="CHEBI:57841"/>
    </ligand>
</feature>
<evidence type="ECO:0000259" key="12">
    <source>
        <dbReference type="Pfam" id="PF02581"/>
    </source>
</evidence>
<dbReference type="NCBIfam" id="TIGR00693">
    <property type="entry name" value="thiE"/>
    <property type="match status" value="1"/>
</dbReference>
<dbReference type="CDD" id="cd00564">
    <property type="entry name" value="TMP_TenI"/>
    <property type="match status" value="1"/>
</dbReference>
<evidence type="ECO:0000256" key="2">
    <source>
        <dbReference type="ARBA" id="ARBA00022679"/>
    </source>
</evidence>
<dbReference type="InterPro" id="IPR036206">
    <property type="entry name" value="ThiamineP_synth_sf"/>
</dbReference>
<comment type="caution">
    <text evidence="9">Lacks conserved residue(s) required for the propagation of feature annotation.</text>
</comment>
<evidence type="ECO:0000256" key="9">
    <source>
        <dbReference type="HAMAP-Rule" id="MF_00097"/>
    </source>
</evidence>
<dbReference type="PANTHER" id="PTHR20857">
    <property type="entry name" value="THIAMINE-PHOSPHATE PYROPHOSPHORYLASE"/>
    <property type="match status" value="1"/>
</dbReference>
<comment type="catalytic activity">
    <reaction evidence="6 9 10">
        <text>4-methyl-5-(2-phosphooxyethyl)-thiazole + 4-amino-2-methyl-5-(diphosphooxymethyl)pyrimidine + H(+) = thiamine phosphate + diphosphate</text>
        <dbReference type="Rhea" id="RHEA:22328"/>
        <dbReference type="ChEBI" id="CHEBI:15378"/>
        <dbReference type="ChEBI" id="CHEBI:33019"/>
        <dbReference type="ChEBI" id="CHEBI:37575"/>
        <dbReference type="ChEBI" id="CHEBI:57841"/>
        <dbReference type="ChEBI" id="CHEBI:58296"/>
        <dbReference type="EC" id="2.5.1.3"/>
    </reaction>
</comment>
<proteinExistence type="inferred from homology"/>
<dbReference type="Proteomes" id="UP001241603">
    <property type="component" value="Unassembled WGS sequence"/>
</dbReference>
<dbReference type="PANTHER" id="PTHR20857:SF15">
    <property type="entry name" value="THIAMINE-PHOSPHATE SYNTHASE"/>
    <property type="match status" value="1"/>
</dbReference>
<keyword evidence="3 9" id="KW-0479">Metal-binding</keyword>
<dbReference type="InterPro" id="IPR022998">
    <property type="entry name" value="ThiamineP_synth_TenI"/>
</dbReference>
<comment type="function">
    <text evidence="9">Condenses 4-methyl-5-(beta-hydroxyethyl)thiazole monophosphate (THZ-P) and 2-methyl-4-amino-5-hydroxymethyl pyrimidine pyrophosphate (HMP-PP) to form thiamine monophosphate (TMP).</text>
</comment>
<evidence type="ECO:0000256" key="8">
    <source>
        <dbReference type="ARBA" id="ARBA00047883"/>
    </source>
</evidence>
<dbReference type="EMBL" id="JAUSVO010000003">
    <property type="protein sequence ID" value="MDQ0438054.1"/>
    <property type="molecule type" value="Genomic_DNA"/>
</dbReference>
<protein>
    <recommendedName>
        <fullName evidence="9">Thiamine-phosphate synthase</fullName>
        <shortName evidence="9">TP synthase</shortName>
        <shortName evidence="9">TPS</shortName>
        <ecNumber evidence="9">2.5.1.3</ecNumber>
    </recommendedName>
    <alternativeName>
        <fullName evidence="9">Thiamine-phosphate pyrophosphorylase</fullName>
        <shortName evidence="9">TMP pyrophosphorylase</shortName>
        <shortName evidence="9">TMP-PPase</shortName>
    </alternativeName>
</protein>
<feature type="binding site" evidence="9">
    <location>
        <begin position="187"/>
        <end position="188"/>
    </location>
    <ligand>
        <name>2-[(2R,5Z)-2-carboxy-4-methylthiazol-5(2H)-ylidene]ethyl phosphate</name>
        <dbReference type="ChEBI" id="CHEBI:62899"/>
    </ligand>
</feature>
<accession>A0ABU0H6X2</accession>
<feature type="binding site" evidence="9">
    <location>
        <position position="139"/>
    </location>
    <ligand>
        <name>4-amino-2-methyl-5-(diphosphooxymethyl)pyrimidine</name>
        <dbReference type="ChEBI" id="CHEBI:57841"/>
    </ligand>
</feature>
<comment type="caution">
    <text evidence="13">The sequence shown here is derived from an EMBL/GenBank/DDBJ whole genome shotgun (WGS) entry which is preliminary data.</text>
</comment>
<dbReference type="EC" id="2.5.1.3" evidence="9"/>
<feature type="binding site" evidence="9">
    <location>
        <begin position="136"/>
        <end position="138"/>
    </location>
    <ligand>
        <name>2-[(2R,5Z)-2-carboxy-4-methylthiazol-5(2H)-ylidene]ethyl phosphate</name>
        <dbReference type="ChEBI" id="CHEBI:62899"/>
    </ligand>
</feature>
<evidence type="ECO:0000256" key="5">
    <source>
        <dbReference type="ARBA" id="ARBA00022977"/>
    </source>
</evidence>
<feature type="binding site" evidence="9">
    <location>
        <position position="110"/>
    </location>
    <ligand>
        <name>4-amino-2-methyl-5-(diphosphooxymethyl)pyrimidine</name>
        <dbReference type="ChEBI" id="CHEBI:57841"/>
    </ligand>
</feature>
<keyword evidence="5 9" id="KW-0784">Thiamine biosynthesis</keyword>
<comment type="similarity">
    <text evidence="9 10">Belongs to the thiamine-phosphate synthase family.</text>
</comment>
<dbReference type="SUPFAM" id="SSF51391">
    <property type="entry name" value="Thiamin phosphate synthase"/>
    <property type="match status" value="1"/>
</dbReference>
<comment type="catalytic activity">
    <reaction evidence="8 9 10">
        <text>2-[(2R,5Z)-2-carboxy-4-methylthiazol-5(2H)-ylidene]ethyl phosphate + 4-amino-2-methyl-5-(diphosphooxymethyl)pyrimidine + 2 H(+) = thiamine phosphate + CO2 + diphosphate</text>
        <dbReference type="Rhea" id="RHEA:47844"/>
        <dbReference type="ChEBI" id="CHEBI:15378"/>
        <dbReference type="ChEBI" id="CHEBI:16526"/>
        <dbReference type="ChEBI" id="CHEBI:33019"/>
        <dbReference type="ChEBI" id="CHEBI:37575"/>
        <dbReference type="ChEBI" id="CHEBI:57841"/>
        <dbReference type="ChEBI" id="CHEBI:62899"/>
        <dbReference type="EC" id="2.5.1.3"/>
    </reaction>
</comment>
<dbReference type="GO" id="GO:0004789">
    <property type="term" value="F:thiamine-phosphate diphosphorylase activity"/>
    <property type="evidence" value="ECO:0007669"/>
    <property type="project" value="UniProtKB-EC"/>
</dbReference>
<comment type="catalytic activity">
    <reaction evidence="7 9 10">
        <text>2-(2-carboxy-4-methylthiazol-5-yl)ethyl phosphate + 4-amino-2-methyl-5-(diphosphooxymethyl)pyrimidine + 2 H(+) = thiamine phosphate + CO2 + diphosphate</text>
        <dbReference type="Rhea" id="RHEA:47848"/>
        <dbReference type="ChEBI" id="CHEBI:15378"/>
        <dbReference type="ChEBI" id="CHEBI:16526"/>
        <dbReference type="ChEBI" id="CHEBI:33019"/>
        <dbReference type="ChEBI" id="CHEBI:37575"/>
        <dbReference type="ChEBI" id="CHEBI:57841"/>
        <dbReference type="ChEBI" id="CHEBI:62890"/>
        <dbReference type="EC" id="2.5.1.3"/>
    </reaction>
</comment>
<feature type="binding site" evidence="9">
    <location>
        <position position="91"/>
    </location>
    <ligand>
        <name>Mg(2+)</name>
        <dbReference type="ChEBI" id="CHEBI:18420"/>
    </ligand>
</feature>
<evidence type="ECO:0000313" key="13">
    <source>
        <dbReference type="EMBL" id="MDQ0438054.1"/>
    </source>
</evidence>
<dbReference type="Pfam" id="PF02581">
    <property type="entry name" value="TMP-TENI"/>
    <property type="match status" value="1"/>
</dbReference>
<dbReference type="InterPro" id="IPR034291">
    <property type="entry name" value="TMP_synthase"/>
</dbReference>
<gene>
    <name evidence="9" type="primary">thiE</name>
    <name evidence="13" type="ORF">QO014_002446</name>
</gene>
<dbReference type="InterPro" id="IPR013785">
    <property type="entry name" value="Aldolase_TIM"/>
</dbReference>